<sequence length="487" mass="55690">MAFRGYFRASKKYCLAVLVVASLISFIAFTFMTSTRAAVSKDQLTDDHEALKKIVFASKKHLPLKDANSVYNVPPKNADSTKDFSSFGKDDQISDKEVQVAKEEPGLSEEGQVTNFSRKSRPFVDFAVHIFYYPWYKNPQTDGKYAHWNHELIPHWSDKTHTRKRQYQPPADIGANFYPQLGPYSSADPQVIKMHMKQISDAGVGVLSVSWYPPQHEKSSETPVDSLMPSLLDAAADYGLKIAFHIEPYSDRSGETLKEVLTYIIVKYGNHPAFYRTQHKGKQLPLIYLYDSYQIDSKLWADALKADGRFTIRGTEYDAVVIGLLVEHNHMKHLVQSGFDGFYTYFASNGFSYGCTWHNWPLLAKEAKDHNLIFIPSIGPGYIDTRVRTWNGKNTKLRLHGKYYTSAFKSALAVKPPFLSITSFNEWHEGTQVEAAIPKTGNDGYKYEDYRPGNPQFYMNLTKQIVHEYYQNRTAVHVIKHNHDDVF</sequence>
<dbReference type="RefSeq" id="XP_005097168.1">
    <property type="nucleotide sequence ID" value="XM_005097111.3"/>
</dbReference>
<dbReference type="Proteomes" id="UP000694888">
    <property type="component" value="Unplaced"/>
</dbReference>
<evidence type="ECO:0000313" key="10">
    <source>
        <dbReference type="RefSeq" id="XP_005097167.1"/>
    </source>
</evidence>
<evidence type="ECO:0000256" key="3">
    <source>
        <dbReference type="ARBA" id="ARBA00022692"/>
    </source>
</evidence>
<dbReference type="PANTHER" id="PTHR13572">
    <property type="entry name" value="ENDO-ALPHA-1,2-MANNOSIDASE"/>
    <property type="match status" value="1"/>
</dbReference>
<protein>
    <submittedName>
        <fullName evidence="10 11">Glycoprotein endo-alpha-1,2-mannosidase</fullName>
    </submittedName>
</protein>
<evidence type="ECO:0000256" key="7">
    <source>
        <dbReference type="ARBA" id="ARBA00023034"/>
    </source>
</evidence>
<dbReference type="PANTHER" id="PTHR13572:SF4">
    <property type="entry name" value="RE57134P"/>
    <property type="match status" value="1"/>
</dbReference>
<dbReference type="GeneID" id="101850080"/>
<evidence type="ECO:0000313" key="11">
    <source>
        <dbReference type="RefSeq" id="XP_005097168.1"/>
    </source>
</evidence>
<keyword evidence="8" id="KW-0472">Membrane</keyword>
<gene>
    <name evidence="10 11 12" type="primary">LOC101850080</name>
</gene>
<evidence type="ECO:0000256" key="4">
    <source>
        <dbReference type="ARBA" id="ARBA00022801"/>
    </source>
</evidence>
<reference evidence="10 11" key="1">
    <citation type="submission" date="2025-05" db="UniProtKB">
        <authorList>
            <consortium name="RefSeq"/>
        </authorList>
    </citation>
    <scope>IDENTIFICATION</scope>
</reference>
<keyword evidence="3" id="KW-0812">Transmembrane</keyword>
<dbReference type="InterPro" id="IPR026071">
    <property type="entry name" value="Glyco_Hydrolase_99"/>
</dbReference>
<organism evidence="9 11">
    <name type="scientific">Aplysia californica</name>
    <name type="common">California sea hare</name>
    <dbReference type="NCBI Taxonomy" id="6500"/>
    <lineage>
        <taxon>Eukaryota</taxon>
        <taxon>Metazoa</taxon>
        <taxon>Spiralia</taxon>
        <taxon>Lophotrochozoa</taxon>
        <taxon>Mollusca</taxon>
        <taxon>Gastropoda</taxon>
        <taxon>Heterobranchia</taxon>
        <taxon>Euthyneura</taxon>
        <taxon>Tectipleura</taxon>
        <taxon>Aplysiida</taxon>
        <taxon>Aplysioidea</taxon>
        <taxon>Aplysiidae</taxon>
        <taxon>Aplysia</taxon>
    </lineage>
</organism>
<dbReference type="RefSeq" id="XP_005097167.1">
    <property type="nucleotide sequence ID" value="XM_005097110.3"/>
</dbReference>
<keyword evidence="9" id="KW-1185">Reference proteome</keyword>
<comment type="subcellular location">
    <subcellularLocation>
        <location evidence="1">Golgi apparatus membrane</location>
        <topology evidence="1">Single-pass type II membrane protein</topology>
    </subcellularLocation>
</comment>
<evidence type="ECO:0000256" key="1">
    <source>
        <dbReference type="ARBA" id="ARBA00004323"/>
    </source>
</evidence>
<proteinExistence type="inferred from homology"/>
<name>A0ABM0JMI3_APLCA</name>
<evidence type="ECO:0000313" key="9">
    <source>
        <dbReference type="Proteomes" id="UP000694888"/>
    </source>
</evidence>
<keyword evidence="7" id="KW-0333">Golgi apparatus</keyword>
<evidence type="ECO:0000256" key="8">
    <source>
        <dbReference type="ARBA" id="ARBA00023136"/>
    </source>
</evidence>
<evidence type="ECO:0000256" key="5">
    <source>
        <dbReference type="ARBA" id="ARBA00022968"/>
    </source>
</evidence>
<dbReference type="SUPFAM" id="SSF51445">
    <property type="entry name" value="(Trans)glycosidases"/>
    <property type="match status" value="1"/>
</dbReference>
<evidence type="ECO:0000313" key="12">
    <source>
        <dbReference type="RefSeq" id="XP_005097169.1"/>
    </source>
</evidence>
<accession>A0ABM0JMI3</accession>
<evidence type="ECO:0000256" key="2">
    <source>
        <dbReference type="ARBA" id="ARBA00009559"/>
    </source>
</evidence>
<comment type="similarity">
    <text evidence="2">Belongs to the glycosyl hydrolase 99 family.</text>
</comment>
<keyword evidence="4" id="KW-0378">Hydrolase</keyword>
<dbReference type="CDD" id="cd11574">
    <property type="entry name" value="GH99"/>
    <property type="match status" value="1"/>
</dbReference>
<dbReference type="Gene3D" id="3.20.20.80">
    <property type="entry name" value="Glycosidases"/>
    <property type="match status" value="1"/>
</dbReference>
<evidence type="ECO:0000256" key="6">
    <source>
        <dbReference type="ARBA" id="ARBA00022989"/>
    </source>
</evidence>
<keyword evidence="6" id="KW-1133">Transmembrane helix</keyword>
<dbReference type="Pfam" id="PF16317">
    <property type="entry name" value="Glyco_hydro_99"/>
    <property type="match status" value="1"/>
</dbReference>
<dbReference type="RefSeq" id="XP_005097169.1">
    <property type="nucleotide sequence ID" value="XM_005097112.3"/>
</dbReference>
<keyword evidence="5" id="KW-0735">Signal-anchor</keyword>
<dbReference type="InterPro" id="IPR017853">
    <property type="entry name" value="GH"/>
</dbReference>